<comment type="caution">
    <text evidence="2">The sequence shown here is derived from an EMBL/GenBank/DDBJ whole genome shotgun (WGS) entry which is preliminary data.</text>
</comment>
<organism evidence="2 3">
    <name type="scientific">Arabidopsis suecica</name>
    <name type="common">Swedish thale-cress</name>
    <name type="synonym">Cardaminopsis suecica</name>
    <dbReference type="NCBI Taxonomy" id="45249"/>
    <lineage>
        <taxon>Eukaryota</taxon>
        <taxon>Viridiplantae</taxon>
        <taxon>Streptophyta</taxon>
        <taxon>Embryophyta</taxon>
        <taxon>Tracheophyta</taxon>
        <taxon>Spermatophyta</taxon>
        <taxon>Magnoliopsida</taxon>
        <taxon>eudicotyledons</taxon>
        <taxon>Gunneridae</taxon>
        <taxon>Pentapetalae</taxon>
        <taxon>rosids</taxon>
        <taxon>malvids</taxon>
        <taxon>Brassicales</taxon>
        <taxon>Brassicaceae</taxon>
        <taxon>Camelineae</taxon>
        <taxon>Arabidopsis</taxon>
    </lineage>
</organism>
<evidence type="ECO:0000313" key="2">
    <source>
        <dbReference type="EMBL" id="KAG7548093.1"/>
    </source>
</evidence>
<reference evidence="2 3" key="1">
    <citation type="submission" date="2020-12" db="EMBL/GenBank/DDBJ databases">
        <title>Concerted genomic and epigenomic changes stabilize Arabidopsis allopolyploids.</title>
        <authorList>
            <person name="Chen Z."/>
        </authorList>
    </citation>
    <scope>NUCLEOTIDE SEQUENCE [LARGE SCALE GENOMIC DNA]</scope>
    <source>
        <strain evidence="2">As9502</strain>
        <tissue evidence="2">Leaf</tissue>
    </source>
</reference>
<dbReference type="Proteomes" id="UP000694251">
    <property type="component" value="Chromosome 12"/>
</dbReference>
<gene>
    <name evidence="2" type="ORF">ISN44_As12g033020</name>
</gene>
<evidence type="ECO:0000256" key="1">
    <source>
        <dbReference type="SAM" id="MobiDB-lite"/>
    </source>
</evidence>
<name>A0A8T1YPA2_ARASU</name>
<dbReference type="EMBL" id="JAEFBJ010000012">
    <property type="protein sequence ID" value="KAG7548093.1"/>
    <property type="molecule type" value="Genomic_DNA"/>
</dbReference>
<evidence type="ECO:0000313" key="3">
    <source>
        <dbReference type="Proteomes" id="UP000694251"/>
    </source>
</evidence>
<feature type="region of interest" description="Disordered" evidence="1">
    <location>
        <begin position="140"/>
        <end position="159"/>
    </location>
</feature>
<dbReference type="AlphaFoldDB" id="A0A8T1YPA2"/>
<feature type="compositionally biased region" description="Basic and acidic residues" evidence="1">
    <location>
        <begin position="146"/>
        <end position="159"/>
    </location>
</feature>
<sequence length="505" mass="57140">MSDRAETLRSCSWCWGLDNQRWDCGFNGASMSYGVRSWLLDNKNGAQECVVKVKMVNKMVHQRSVLRGWTEWVIRRDDGRKRVCECIRYTPIEPKPEVSQGILVSGETVFSVGPKQGFEIRHSTKIPTVVHPEAKYVATASASPKEGARGHARTDGTDDVTVTRDDRWRQVASVEFGSKLAKLRLQAWLLEPQASRTRPSYTRISTQIGNLQTLELVFGKLLILLELVHGFAHGGWRTFRNLASSSFVSFSAVKQHFTEKFQRALSRTVFVFVNALNFEPFLFIGEEGWHMANTCHASSDTWRSWLYPRQITLNKWRSIPYACHIRRDTWRNTLTLIMSIATNGDGLRPSSNRLRQMAVNSNSRQIGSPDWRRASTLVTSVTTNGEATILSSNRFFRLAENFHPCHVGYDKWRSNHTLVLQFSSLCLGISRVDLQFPVVGLFSDGISCWLMALFLVFVAHVPSVWAVSSDRADGIEWSSSIALASLFQIGFRASLPHGFNFIVSP</sequence>
<protein>
    <submittedName>
        <fullName evidence="2">Uncharacterized protein</fullName>
    </submittedName>
</protein>
<proteinExistence type="predicted"/>
<keyword evidence="3" id="KW-1185">Reference proteome</keyword>
<accession>A0A8T1YPA2</accession>